<dbReference type="InterPro" id="IPR025365">
    <property type="entry name" value="DUF4269"/>
</dbReference>
<dbReference type="RefSeq" id="WP_113659815.1">
    <property type="nucleotide sequence ID" value="NZ_KZ845671.1"/>
</dbReference>
<accession>A0A364K2C6</accession>
<dbReference type="AlphaFoldDB" id="A0A364K2C6"/>
<name>A0A364K2C6_9BACL</name>
<dbReference type="EMBL" id="QJKK01000009">
    <property type="protein sequence ID" value="RAL22572.1"/>
    <property type="molecule type" value="Genomic_DNA"/>
</dbReference>
<reference evidence="1 2" key="1">
    <citation type="submission" date="2018-06" db="EMBL/GenBank/DDBJ databases">
        <title>Thermoflavimicrobium daqus sp. nov., a thermophilic microbe isolated from Moutai-flavour Daqu.</title>
        <authorList>
            <person name="Wang X."/>
            <person name="Zhou H."/>
        </authorList>
    </citation>
    <scope>NUCLEOTIDE SEQUENCE [LARGE SCALE GENOMIC DNA]</scope>
    <source>
        <strain evidence="1 2">FBKL4.011</strain>
    </source>
</reference>
<dbReference type="Pfam" id="PF14091">
    <property type="entry name" value="DUF4269"/>
    <property type="match status" value="1"/>
</dbReference>
<reference evidence="1 2" key="2">
    <citation type="submission" date="2018-06" db="EMBL/GenBank/DDBJ databases">
        <authorList>
            <person name="Zhirakovskaya E."/>
        </authorList>
    </citation>
    <scope>NUCLEOTIDE SEQUENCE [LARGE SCALE GENOMIC DNA]</scope>
    <source>
        <strain evidence="1 2">FBKL4.011</strain>
    </source>
</reference>
<evidence type="ECO:0000313" key="2">
    <source>
        <dbReference type="Proteomes" id="UP000251213"/>
    </source>
</evidence>
<dbReference type="Proteomes" id="UP000251213">
    <property type="component" value="Unassembled WGS sequence"/>
</dbReference>
<dbReference type="OrthoDB" id="6402248at2"/>
<organism evidence="1 2">
    <name type="scientific">Thermoflavimicrobium daqui</name>
    <dbReference type="NCBI Taxonomy" id="2137476"/>
    <lineage>
        <taxon>Bacteria</taxon>
        <taxon>Bacillati</taxon>
        <taxon>Bacillota</taxon>
        <taxon>Bacilli</taxon>
        <taxon>Bacillales</taxon>
        <taxon>Thermoactinomycetaceae</taxon>
        <taxon>Thermoflavimicrobium</taxon>
    </lineage>
</organism>
<comment type="caution">
    <text evidence="1">The sequence shown here is derived from an EMBL/GenBank/DDBJ whole genome shotgun (WGS) entry which is preliminary data.</text>
</comment>
<evidence type="ECO:0000313" key="1">
    <source>
        <dbReference type="EMBL" id="RAL22572.1"/>
    </source>
</evidence>
<gene>
    <name evidence="1" type="ORF">DL897_14265</name>
</gene>
<protein>
    <submittedName>
        <fullName evidence="1">DUF4269 domain-containing protein</fullName>
    </submittedName>
</protein>
<sequence length="176" mass="20519">MFNTIDYLQFGNEKQKLAYKAIRNLGIMDNLSEYNPTLCGTFPIGIDIVGSDLDMIMEVDDFHQFEEKVETLYGDKKDFKLKRLLIREVPVVKANFIFDGFEFELFGQSQPVKEQYAYLHMIIEYALMKQFPSLREEVIKLKKQGLKTEPAFCRVLGLEGDPYEKLLEFGEYMGII</sequence>
<proteinExistence type="predicted"/>
<keyword evidence="2" id="KW-1185">Reference proteome</keyword>